<name>A0A8F8PKG5_9VIRU</name>
<evidence type="ECO:0000313" key="1">
    <source>
        <dbReference type="EMBL" id="QYA18756.1"/>
    </source>
</evidence>
<organism evidence="1">
    <name type="scientific">Clandestinovirus</name>
    <dbReference type="NCBI Taxonomy" id="2831644"/>
    <lineage>
        <taxon>Viruses</taxon>
    </lineage>
</organism>
<sequence>MQNDHSNNFTEIPFLQSYMTQFANEQAHLQSQTMCDFASEFEEPWMPRKQELSIRYHDDTGGPEHFWSEAARATTITSSDQLLIPHTIPRFSIPEDAMTMDREWW</sequence>
<reference evidence="1" key="1">
    <citation type="submission" date="2021-06" db="EMBL/GenBank/DDBJ databases">
        <authorList>
            <person name="Rolland C."/>
        </authorList>
    </citation>
    <scope>NUCLEOTIDE SEQUENCE</scope>
    <source>
        <strain evidence="1">347.936635</strain>
    </source>
</reference>
<gene>
    <name evidence="1" type="ORF">KOM_12_488</name>
</gene>
<dbReference type="EMBL" id="MZ420154">
    <property type="protein sequence ID" value="QYA18756.1"/>
    <property type="molecule type" value="Genomic_DNA"/>
</dbReference>
<protein>
    <submittedName>
        <fullName evidence="1">Uncharacterized protein</fullName>
    </submittedName>
</protein>
<proteinExistence type="predicted"/>
<accession>A0A8F8PKG5</accession>